<organism evidence="17 18">
    <name type="scientific">Methanospirillum purgamenti</name>
    <dbReference type="NCBI Taxonomy" id="2834276"/>
    <lineage>
        <taxon>Archaea</taxon>
        <taxon>Methanobacteriati</taxon>
        <taxon>Methanobacteriota</taxon>
        <taxon>Stenosarchaea group</taxon>
        <taxon>Methanomicrobia</taxon>
        <taxon>Methanomicrobiales</taxon>
        <taxon>Methanospirillaceae</taxon>
        <taxon>Methanospirillum</taxon>
    </lineage>
</organism>
<evidence type="ECO:0000256" key="5">
    <source>
        <dbReference type="ARBA" id="ARBA00022555"/>
    </source>
</evidence>
<dbReference type="FunFam" id="2.40.50.140:FF:000042">
    <property type="entry name" value="Methionine--tRNA ligase"/>
    <property type="match status" value="1"/>
</dbReference>
<evidence type="ECO:0000259" key="16">
    <source>
        <dbReference type="PROSITE" id="PS50886"/>
    </source>
</evidence>
<dbReference type="PANTHER" id="PTHR45765:SF1">
    <property type="entry name" value="METHIONINE--TRNA LIGASE, CYTOPLASMIC"/>
    <property type="match status" value="1"/>
</dbReference>
<dbReference type="InterPro" id="IPR029038">
    <property type="entry name" value="MetRS_Zn"/>
</dbReference>
<dbReference type="Gene3D" id="3.40.50.620">
    <property type="entry name" value="HUPs"/>
    <property type="match status" value="1"/>
</dbReference>
<dbReference type="InterPro" id="IPR009080">
    <property type="entry name" value="tRNAsynth_Ia_anticodon-bd"/>
</dbReference>
<evidence type="ECO:0000256" key="14">
    <source>
        <dbReference type="ARBA" id="ARBA00047364"/>
    </source>
</evidence>
<feature type="binding site" evidence="15">
    <location>
        <position position="173"/>
    </location>
    <ligand>
        <name>Zn(2+)</name>
        <dbReference type="ChEBI" id="CHEBI:29105"/>
    </ligand>
</feature>
<dbReference type="NCBIfam" id="NF001100">
    <property type="entry name" value="PRK00133.1"/>
    <property type="match status" value="1"/>
</dbReference>
<gene>
    <name evidence="15 17" type="primary">metG</name>
    <name evidence="17" type="ORF">KHC33_02830</name>
</gene>
<dbReference type="GO" id="GO:0006431">
    <property type="term" value="P:methionyl-tRNA aminoacylation"/>
    <property type="evidence" value="ECO:0007669"/>
    <property type="project" value="UniProtKB-UniRule"/>
</dbReference>
<sequence length="690" mass="78362">MQLQDMRKQWFVSSVYFIELSSKMYPMNSRPLLVTCGLPYTNGPCHLGHLRTYVPADFYVRFMRRKGEEVVFICGSDNHGTPIVVSAEKEGTTPRKISERYHTHFSDTFKKMQVNFDHFGMTDDPTTHARTKHLVSRLIERGYVYPKVIQQAYCTKCQKFLPDRYLEGICPHCKKPARGDECDQGCGKHLEPGEILEPTCKICGNQAEYREQEHFFFRLSGFQNWLREYLGELKGTDNAINYALGWVNEDLHDWCITRTLEWGVKFPGHDELVVYVWVDAPIGYIAFTEEWAEKAGKEWKDCWCGENTRVTHFIGQDITYHHCVFWPAMLHGAGYGTPYAVVASGMLKIDDHKFSKSRGYVVWTNEDYLDQNLPADYLRYYLLSYTSHTKEMNFSWQLFQERINNEVVNNLGNFIYRSLHLSQKQFGGVPEGEVEQEILEKISEAIANVTSLVESYDFKGAVDAILTLSAWGNTYIQSNEPWKLAKTDQIAMARVMRNCLQLAKALTLLMEPVMPERASLIWAQLGQDAPIQKTGFEAGLEKLTSGPLPAPSIVFTKIDDKMTTELDKRLRERIDALDAGKKPQTPQISIEEFAKVELKTATILSAEAVPKSSKLLKLQVSLGDEVRQIVSGIAQFHNPDDLVGKDVVVCTNLKPAKIFGIESNGMILAAGDEASLLKPETLVPAGTKIR</sequence>
<evidence type="ECO:0000256" key="12">
    <source>
        <dbReference type="ARBA" id="ARBA00022917"/>
    </source>
</evidence>
<proteinExistence type="inferred from homology"/>
<dbReference type="EMBL" id="CP075546">
    <property type="protein sequence ID" value="QVV89471.1"/>
    <property type="molecule type" value="Genomic_DNA"/>
</dbReference>
<dbReference type="EC" id="6.1.1.10" evidence="15"/>
<dbReference type="GO" id="GO:0005829">
    <property type="term" value="C:cytosol"/>
    <property type="evidence" value="ECO:0007669"/>
    <property type="project" value="TreeGrafter"/>
</dbReference>
<dbReference type="AlphaFoldDB" id="A0A8E7B1S4"/>
<keyword evidence="18" id="KW-1185">Reference proteome</keyword>
<dbReference type="RefSeq" id="WP_214420265.1">
    <property type="nucleotide sequence ID" value="NZ_JAXCMI010000022.1"/>
</dbReference>
<dbReference type="GO" id="GO:0000049">
    <property type="term" value="F:tRNA binding"/>
    <property type="evidence" value="ECO:0007669"/>
    <property type="project" value="UniProtKB-UniRule"/>
</dbReference>
<evidence type="ECO:0000256" key="10">
    <source>
        <dbReference type="ARBA" id="ARBA00022840"/>
    </source>
</evidence>
<evidence type="ECO:0000256" key="3">
    <source>
        <dbReference type="ARBA" id="ARBA00011738"/>
    </source>
</evidence>
<dbReference type="GO" id="GO:0004825">
    <property type="term" value="F:methionine-tRNA ligase activity"/>
    <property type="evidence" value="ECO:0007669"/>
    <property type="project" value="UniProtKB-UniRule"/>
</dbReference>
<dbReference type="InterPro" id="IPR012340">
    <property type="entry name" value="NA-bd_OB-fold"/>
</dbReference>
<keyword evidence="8 15" id="KW-0547">Nucleotide-binding</keyword>
<dbReference type="SUPFAM" id="SSF50249">
    <property type="entry name" value="Nucleic acid-binding proteins"/>
    <property type="match status" value="1"/>
</dbReference>
<dbReference type="InterPro" id="IPR023458">
    <property type="entry name" value="Met-tRNA_ligase_1"/>
</dbReference>
<evidence type="ECO:0000256" key="8">
    <source>
        <dbReference type="ARBA" id="ARBA00022741"/>
    </source>
</evidence>
<feature type="binding site" evidence="15">
    <location>
        <position position="356"/>
    </location>
    <ligand>
        <name>ATP</name>
        <dbReference type="ChEBI" id="CHEBI:30616"/>
    </ligand>
</feature>
<dbReference type="GO" id="GO:0005524">
    <property type="term" value="F:ATP binding"/>
    <property type="evidence" value="ECO:0007669"/>
    <property type="project" value="UniProtKB-UniRule"/>
</dbReference>
<evidence type="ECO:0000256" key="2">
    <source>
        <dbReference type="ARBA" id="ARBA00004496"/>
    </source>
</evidence>
<keyword evidence="5 15" id="KW-0820">tRNA-binding</keyword>
<dbReference type="GO" id="GO:0017101">
    <property type="term" value="C:aminoacyl-tRNA synthetase multienzyme complex"/>
    <property type="evidence" value="ECO:0007669"/>
    <property type="project" value="TreeGrafter"/>
</dbReference>
<dbReference type="HAMAP" id="MF_00098">
    <property type="entry name" value="Met_tRNA_synth_type1"/>
    <property type="match status" value="1"/>
</dbReference>
<dbReference type="InterPro" id="IPR041872">
    <property type="entry name" value="Anticodon_Met"/>
</dbReference>
<dbReference type="CDD" id="cd07957">
    <property type="entry name" value="Anticodon_Ia_Met"/>
    <property type="match status" value="1"/>
</dbReference>
<dbReference type="PRINTS" id="PR01041">
    <property type="entry name" value="TRNASYNTHMET"/>
</dbReference>
<keyword evidence="4 15" id="KW-0963">Cytoplasm</keyword>
<dbReference type="SUPFAM" id="SSF52374">
    <property type="entry name" value="Nucleotidylyl transferase"/>
    <property type="match status" value="1"/>
</dbReference>
<dbReference type="PANTHER" id="PTHR45765">
    <property type="entry name" value="METHIONINE--TRNA LIGASE"/>
    <property type="match status" value="1"/>
</dbReference>
<dbReference type="InterPro" id="IPR002547">
    <property type="entry name" value="tRNA-bd_dom"/>
</dbReference>
<evidence type="ECO:0000256" key="11">
    <source>
        <dbReference type="ARBA" id="ARBA00022884"/>
    </source>
</evidence>
<comment type="cofactor">
    <cofactor evidence="15">
        <name>Zn(2+)</name>
        <dbReference type="ChEBI" id="CHEBI:29105"/>
    </cofactor>
    <text evidence="15">Binds 1 zinc ion per subunit.</text>
</comment>
<dbReference type="Gene3D" id="1.10.730.10">
    <property type="entry name" value="Isoleucyl-tRNA Synthetase, Domain 1"/>
    <property type="match status" value="1"/>
</dbReference>
<accession>A0A8E7B1S4</accession>
<keyword evidence="12 15" id="KW-0648">Protein biosynthesis</keyword>
<keyword evidence="7 15" id="KW-0479">Metal-binding</keyword>
<feature type="binding site" evidence="15">
    <location>
        <position position="182"/>
    </location>
    <ligand>
        <name>Zn(2+)</name>
        <dbReference type="ChEBI" id="CHEBI:29105"/>
    </ligand>
</feature>
<evidence type="ECO:0000256" key="9">
    <source>
        <dbReference type="ARBA" id="ARBA00022833"/>
    </source>
</evidence>
<dbReference type="SUPFAM" id="SSF47323">
    <property type="entry name" value="Anticodon-binding domain of a subclass of class I aminoacyl-tRNA synthetases"/>
    <property type="match status" value="1"/>
</dbReference>
<comment type="function">
    <text evidence="1 15">Is required not only for elongation of protein synthesis but also for the initiation of all mRNA translation through initiator tRNA(fMet) aminoacylation.</text>
</comment>
<dbReference type="InterPro" id="IPR014729">
    <property type="entry name" value="Rossmann-like_a/b/a_fold"/>
</dbReference>
<comment type="subunit">
    <text evidence="3 15">Homodimer.</text>
</comment>
<dbReference type="NCBIfam" id="TIGR00398">
    <property type="entry name" value="metG"/>
    <property type="match status" value="1"/>
</dbReference>
<dbReference type="KEGG" id="mrtj:KHC33_02830"/>
<dbReference type="InterPro" id="IPR004495">
    <property type="entry name" value="Met-tRNA-synth_bsu_C"/>
</dbReference>
<comment type="subcellular location">
    <subcellularLocation>
        <location evidence="2 15">Cytoplasm</location>
    </subcellularLocation>
</comment>
<evidence type="ECO:0000313" key="17">
    <source>
        <dbReference type="EMBL" id="QVV89471.1"/>
    </source>
</evidence>
<dbReference type="Pfam" id="PF01588">
    <property type="entry name" value="tRNA_bind"/>
    <property type="match status" value="1"/>
</dbReference>
<keyword evidence="11 15" id="KW-0694">RNA-binding</keyword>
<evidence type="ECO:0000313" key="18">
    <source>
        <dbReference type="Proteomes" id="UP000680656"/>
    </source>
</evidence>
<comment type="similarity">
    <text evidence="15">Belongs to the class-I aminoacyl-tRNA synthetase family. MetG type 1 subfamily.</text>
</comment>
<evidence type="ECO:0000256" key="15">
    <source>
        <dbReference type="HAMAP-Rule" id="MF_00098"/>
    </source>
</evidence>
<feature type="short sequence motif" description="'KMSKS' region" evidence="15">
    <location>
        <begin position="353"/>
        <end position="357"/>
    </location>
</feature>
<dbReference type="InterPro" id="IPR033911">
    <property type="entry name" value="MetRS_core"/>
</dbReference>
<dbReference type="InterPro" id="IPR015413">
    <property type="entry name" value="Methionyl/Leucyl_tRNA_Synth"/>
</dbReference>
<feature type="binding site" evidence="15">
    <location>
        <position position="170"/>
    </location>
    <ligand>
        <name>Zn(2+)</name>
        <dbReference type="ChEBI" id="CHEBI:29105"/>
    </ligand>
</feature>
<dbReference type="NCBIfam" id="TIGR00399">
    <property type="entry name" value="metG_C_term"/>
    <property type="match status" value="1"/>
</dbReference>
<dbReference type="SUPFAM" id="SSF57770">
    <property type="entry name" value="Methionyl-tRNA synthetase (MetRS), Zn-domain"/>
    <property type="match status" value="1"/>
</dbReference>
<protein>
    <recommendedName>
        <fullName evidence="15">Methionine--tRNA ligase</fullName>
        <ecNumber evidence="15">6.1.1.10</ecNumber>
    </recommendedName>
    <alternativeName>
        <fullName evidence="15">Methionyl-tRNA synthetase</fullName>
        <shortName evidence="15">MetRS</shortName>
    </alternativeName>
</protein>
<keyword evidence="9 15" id="KW-0862">Zinc</keyword>
<feature type="short sequence motif" description="'HIGH' region" evidence="15">
    <location>
        <begin position="39"/>
        <end position="49"/>
    </location>
</feature>
<comment type="catalytic activity">
    <reaction evidence="14 15">
        <text>tRNA(Met) + L-methionine + ATP = L-methionyl-tRNA(Met) + AMP + diphosphate</text>
        <dbReference type="Rhea" id="RHEA:13481"/>
        <dbReference type="Rhea" id="RHEA-COMP:9667"/>
        <dbReference type="Rhea" id="RHEA-COMP:9698"/>
        <dbReference type="ChEBI" id="CHEBI:30616"/>
        <dbReference type="ChEBI" id="CHEBI:33019"/>
        <dbReference type="ChEBI" id="CHEBI:57844"/>
        <dbReference type="ChEBI" id="CHEBI:78442"/>
        <dbReference type="ChEBI" id="CHEBI:78530"/>
        <dbReference type="ChEBI" id="CHEBI:456215"/>
        <dbReference type="EC" id="6.1.1.10"/>
    </reaction>
</comment>
<reference evidence="17 18" key="1">
    <citation type="submission" date="2021-05" db="EMBL/GenBank/DDBJ databases">
        <title>A novel Methanospirillum isolate from a pyrite-forming mixed culture.</title>
        <authorList>
            <person name="Bunk B."/>
            <person name="Sproer C."/>
            <person name="Spring S."/>
            <person name="Pester M."/>
        </authorList>
    </citation>
    <scope>NUCLEOTIDE SEQUENCE [LARGE SCALE GENOMIC DNA]</scope>
    <source>
        <strain evidence="17 18">J.3.6.1-F.2.7.3</strain>
    </source>
</reference>
<evidence type="ECO:0000256" key="13">
    <source>
        <dbReference type="ARBA" id="ARBA00023146"/>
    </source>
</evidence>
<feature type="domain" description="TRNA-binding" evidence="16">
    <location>
        <begin position="592"/>
        <end position="690"/>
    </location>
</feature>
<keyword evidence="6 15" id="KW-0436">Ligase</keyword>
<evidence type="ECO:0000256" key="7">
    <source>
        <dbReference type="ARBA" id="ARBA00022723"/>
    </source>
</evidence>
<dbReference type="Gene3D" id="2.40.50.140">
    <property type="entry name" value="Nucleic acid-binding proteins"/>
    <property type="match status" value="1"/>
</dbReference>
<keyword evidence="13 15" id="KW-0030">Aminoacyl-tRNA synthetase</keyword>
<evidence type="ECO:0000256" key="4">
    <source>
        <dbReference type="ARBA" id="ARBA00022490"/>
    </source>
</evidence>
<evidence type="ECO:0000256" key="1">
    <source>
        <dbReference type="ARBA" id="ARBA00003314"/>
    </source>
</evidence>
<feature type="binding site" evidence="15">
    <location>
        <position position="186"/>
    </location>
    <ligand>
        <name>Zn(2+)</name>
        <dbReference type="ChEBI" id="CHEBI:29105"/>
    </ligand>
</feature>
<dbReference type="CDD" id="cd02800">
    <property type="entry name" value="tRNA_bind_EcMetRS_like"/>
    <property type="match status" value="1"/>
</dbReference>
<dbReference type="GO" id="GO:0046872">
    <property type="term" value="F:metal ion binding"/>
    <property type="evidence" value="ECO:0007669"/>
    <property type="project" value="UniProtKB-KW"/>
</dbReference>
<dbReference type="Pfam" id="PF09334">
    <property type="entry name" value="tRNA-synt_1g"/>
    <property type="match status" value="1"/>
</dbReference>
<dbReference type="CDD" id="cd00814">
    <property type="entry name" value="MetRS_core"/>
    <property type="match status" value="1"/>
</dbReference>
<name>A0A8E7B1S4_9EURY</name>
<dbReference type="Proteomes" id="UP000680656">
    <property type="component" value="Chromosome"/>
</dbReference>
<dbReference type="PROSITE" id="PS50886">
    <property type="entry name" value="TRBD"/>
    <property type="match status" value="1"/>
</dbReference>
<dbReference type="InterPro" id="IPR014758">
    <property type="entry name" value="Met-tRNA_synth"/>
</dbReference>
<dbReference type="Gene3D" id="2.20.28.20">
    <property type="entry name" value="Methionyl-tRNA synthetase, Zn-domain"/>
    <property type="match status" value="1"/>
</dbReference>
<dbReference type="Pfam" id="PF19303">
    <property type="entry name" value="Anticodon_3"/>
    <property type="match status" value="1"/>
</dbReference>
<evidence type="ECO:0000256" key="6">
    <source>
        <dbReference type="ARBA" id="ARBA00022598"/>
    </source>
</evidence>
<keyword evidence="10 15" id="KW-0067">ATP-binding</keyword>